<evidence type="ECO:0000256" key="3">
    <source>
        <dbReference type="SAM" id="Coils"/>
    </source>
</evidence>
<dbReference type="NCBIfam" id="NF001859">
    <property type="entry name" value="PRK00591.1"/>
    <property type="match status" value="1"/>
</dbReference>
<dbReference type="GO" id="GO:0005737">
    <property type="term" value="C:cytoplasm"/>
    <property type="evidence" value="ECO:0007669"/>
    <property type="project" value="UniProtKB-ARBA"/>
</dbReference>
<reference evidence="5" key="1">
    <citation type="submission" date="2021-01" db="EMBL/GenBank/DDBJ databases">
        <authorList>
            <person name="Corre E."/>
            <person name="Pelletier E."/>
            <person name="Niang G."/>
            <person name="Scheremetjew M."/>
            <person name="Finn R."/>
            <person name="Kale V."/>
            <person name="Holt S."/>
            <person name="Cochrane G."/>
            <person name="Meng A."/>
            <person name="Brown T."/>
            <person name="Cohen L."/>
        </authorList>
    </citation>
    <scope>NUCLEOTIDE SEQUENCE</scope>
    <source>
        <strain evidence="5">UTEX LB 985</strain>
    </source>
</reference>
<dbReference type="AlphaFoldDB" id="A0A7S2CBJ6"/>
<proteinExistence type="inferred from homology"/>
<comment type="similarity">
    <text evidence="1">Belongs to the prokaryotic/mitochondrial release factor family.</text>
</comment>
<dbReference type="PANTHER" id="PTHR43804">
    <property type="entry name" value="LD18447P"/>
    <property type="match status" value="1"/>
</dbReference>
<keyword evidence="2" id="KW-0648">Protein biosynthesis</keyword>
<feature type="coiled-coil region" evidence="3">
    <location>
        <begin position="88"/>
        <end position="128"/>
    </location>
</feature>
<accession>A0A7S2CBJ6</accession>
<dbReference type="Gene3D" id="3.30.160.20">
    <property type="match status" value="1"/>
</dbReference>
<dbReference type="Pfam" id="PF00472">
    <property type="entry name" value="RF-1"/>
    <property type="match status" value="1"/>
</dbReference>
<sequence>MVGSPPPLMLLQSPRRTAAAARHRCAVQAMADAFVLDRLASIKTSFDELTAQLEDPDLMNDPNELLRVNKERAKLDPTVEAYERYLSLQSEQSEAKEIFNEADDAEMKEMAREELRTIEDELAELDERLKLLLLPSDPNDEKNVMIEIRAGTGGDEAAIWASDLLKLYSKYALTQNWQTRIVSQTDSDAGGCRDVTVEVKGASVYSKMKFEAGVHRVQRVPATETQGRIHTSTATIAVMPEVDEVAIEIKKEDIEMHTARSGGAGGQNVNKVETAVDLTHKPTGIRLFVTQERSQLKNKELAMSMLRAKLYQMAQEEQAAAVASTRKMQVGTGSRSEKIRTYNYKDSRCTDHRLSTNFPLDGVLGGDIDGMIQQCIALDQQERLAELNANA</sequence>
<dbReference type="InterPro" id="IPR045853">
    <property type="entry name" value="Pep_chain_release_fac_I_sf"/>
</dbReference>
<evidence type="ECO:0000256" key="2">
    <source>
        <dbReference type="ARBA" id="ARBA00022917"/>
    </source>
</evidence>
<dbReference type="FunFam" id="3.30.160.20:FF:000004">
    <property type="entry name" value="Peptide chain release factor 1"/>
    <property type="match status" value="1"/>
</dbReference>
<dbReference type="PROSITE" id="PS00745">
    <property type="entry name" value="RF_PROK_I"/>
    <property type="match status" value="1"/>
</dbReference>
<dbReference type="GO" id="GO:0016149">
    <property type="term" value="F:translation release factor activity, codon specific"/>
    <property type="evidence" value="ECO:0007669"/>
    <property type="project" value="InterPro"/>
</dbReference>
<protein>
    <recommendedName>
        <fullName evidence="4">Prokaryotic-type class I peptide chain release factors domain-containing protein</fullName>
    </recommendedName>
</protein>
<evidence type="ECO:0000256" key="1">
    <source>
        <dbReference type="ARBA" id="ARBA00010835"/>
    </source>
</evidence>
<dbReference type="HAMAP" id="MF_00093">
    <property type="entry name" value="Rel_fac_1"/>
    <property type="match status" value="1"/>
</dbReference>
<dbReference type="NCBIfam" id="TIGR00019">
    <property type="entry name" value="prfA"/>
    <property type="match status" value="1"/>
</dbReference>
<name>A0A7S2CBJ6_9EUKA</name>
<dbReference type="InterPro" id="IPR004373">
    <property type="entry name" value="RF-1"/>
</dbReference>
<dbReference type="FunFam" id="3.30.70.1660:FF:000002">
    <property type="entry name" value="Peptide chain release factor 1"/>
    <property type="match status" value="1"/>
</dbReference>
<dbReference type="PANTHER" id="PTHR43804:SF8">
    <property type="entry name" value="PEPTIDE CHAIN RELEASE FACTOR APG3, CHLOROPLASTIC"/>
    <property type="match status" value="1"/>
</dbReference>
<dbReference type="SUPFAM" id="SSF75620">
    <property type="entry name" value="Release factor"/>
    <property type="match status" value="1"/>
</dbReference>
<feature type="domain" description="Prokaryotic-type class I peptide chain release factors" evidence="4">
    <location>
        <begin position="260"/>
        <end position="276"/>
    </location>
</feature>
<organism evidence="5">
    <name type="scientific">Haptolina brevifila</name>
    <dbReference type="NCBI Taxonomy" id="156173"/>
    <lineage>
        <taxon>Eukaryota</taxon>
        <taxon>Haptista</taxon>
        <taxon>Haptophyta</taxon>
        <taxon>Prymnesiophyceae</taxon>
        <taxon>Prymnesiales</taxon>
        <taxon>Prymnesiaceae</taxon>
        <taxon>Haptolina</taxon>
    </lineage>
</organism>
<dbReference type="Gene3D" id="6.10.140.1950">
    <property type="match status" value="1"/>
</dbReference>
<keyword evidence="3" id="KW-0175">Coiled coil</keyword>
<evidence type="ECO:0000313" key="5">
    <source>
        <dbReference type="EMBL" id="CAD9421257.1"/>
    </source>
</evidence>
<gene>
    <name evidence="5" type="ORF">CBRE1094_LOCUS7721</name>
</gene>
<evidence type="ECO:0000259" key="4">
    <source>
        <dbReference type="PROSITE" id="PS00745"/>
    </source>
</evidence>
<dbReference type="Pfam" id="PF03462">
    <property type="entry name" value="PCRF"/>
    <property type="match status" value="1"/>
</dbReference>
<dbReference type="SMART" id="SM00937">
    <property type="entry name" value="PCRF"/>
    <property type="match status" value="1"/>
</dbReference>
<dbReference type="EMBL" id="HBGU01014315">
    <property type="protein sequence ID" value="CAD9421257.1"/>
    <property type="molecule type" value="Transcribed_RNA"/>
</dbReference>
<dbReference type="InterPro" id="IPR050057">
    <property type="entry name" value="Prokaryotic/Mito_RF"/>
</dbReference>
<dbReference type="InterPro" id="IPR000352">
    <property type="entry name" value="Pep_chain_release_fac_I"/>
</dbReference>
<dbReference type="InterPro" id="IPR005139">
    <property type="entry name" value="PCRF"/>
</dbReference>
<dbReference type="Gene3D" id="3.30.70.1660">
    <property type="match status" value="1"/>
</dbReference>